<dbReference type="EMBL" id="JADCNL010000006">
    <property type="protein sequence ID" value="KAG0476142.1"/>
    <property type="molecule type" value="Genomic_DNA"/>
</dbReference>
<proteinExistence type="inferred from homology"/>
<evidence type="ECO:0000256" key="1">
    <source>
        <dbReference type="ARBA" id="ARBA00004141"/>
    </source>
</evidence>
<comment type="caution">
    <text evidence="8">The sequence shown here is derived from an EMBL/GenBank/DDBJ whole genome shotgun (WGS) entry which is preliminary data.</text>
</comment>
<dbReference type="Proteomes" id="UP000639772">
    <property type="component" value="Unassembled WGS sequence"/>
</dbReference>
<evidence type="ECO:0000313" key="7">
    <source>
        <dbReference type="EMBL" id="KAG0449508.1"/>
    </source>
</evidence>
<evidence type="ECO:0000256" key="6">
    <source>
        <dbReference type="SAM" id="Phobius"/>
    </source>
</evidence>
<evidence type="ECO:0008006" key="11">
    <source>
        <dbReference type="Google" id="ProtNLM"/>
    </source>
</evidence>
<dbReference type="AlphaFoldDB" id="A0A835QYI7"/>
<dbReference type="Gene3D" id="1.20.1250.20">
    <property type="entry name" value="MFS general substrate transporter like domains"/>
    <property type="match status" value="1"/>
</dbReference>
<organism evidence="8 9">
    <name type="scientific">Vanilla planifolia</name>
    <name type="common">Vanilla</name>
    <dbReference type="NCBI Taxonomy" id="51239"/>
    <lineage>
        <taxon>Eukaryota</taxon>
        <taxon>Viridiplantae</taxon>
        <taxon>Streptophyta</taxon>
        <taxon>Embryophyta</taxon>
        <taxon>Tracheophyta</taxon>
        <taxon>Spermatophyta</taxon>
        <taxon>Magnoliopsida</taxon>
        <taxon>Liliopsida</taxon>
        <taxon>Asparagales</taxon>
        <taxon>Orchidaceae</taxon>
        <taxon>Vanilloideae</taxon>
        <taxon>Vanilleae</taxon>
        <taxon>Vanilla</taxon>
    </lineage>
</organism>
<keyword evidence="3 6" id="KW-0812">Transmembrane</keyword>
<comment type="similarity">
    <text evidence="2">Belongs to the major facilitator superfamily. Proton-dependent oligopeptide transporter (POT/PTR) (TC 2.A.17) family.</text>
</comment>
<dbReference type="EMBL" id="JADCNM010000180">
    <property type="protein sequence ID" value="KAG0449508.1"/>
    <property type="molecule type" value="Genomic_DNA"/>
</dbReference>
<dbReference type="Pfam" id="PF00854">
    <property type="entry name" value="PTR2"/>
    <property type="match status" value="1"/>
</dbReference>
<dbReference type="GO" id="GO:0022857">
    <property type="term" value="F:transmembrane transporter activity"/>
    <property type="evidence" value="ECO:0007669"/>
    <property type="project" value="InterPro"/>
</dbReference>
<evidence type="ECO:0000313" key="8">
    <source>
        <dbReference type="EMBL" id="KAG0476142.1"/>
    </source>
</evidence>
<evidence type="ECO:0000313" key="10">
    <source>
        <dbReference type="Proteomes" id="UP000639772"/>
    </source>
</evidence>
<dbReference type="Proteomes" id="UP000636800">
    <property type="component" value="Chromosome 6"/>
</dbReference>
<sequence length="110" mass="12635">MFVTIPIFVAAALVELHRRRAAEALTFWWLLPQYFMLGLVEVFTFVGQLEFFYDEVTDGTKSISSALFLSAVGVGSWMSSLLVKLVLRATWEKERGWPRRALNLSKLDYN</sequence>
<feature type="transmembrane region" description="Helical" evidence="6">
    <location>
        <begin position="27"/>
        <end position="46"/>
    </location>
</feature>
<accession>A0A835QYI7</accession>
<dbReference type="OrthoDB" id="8904098at2759"/>
<name>A0A835QYI7_VANPL</name>
<keyword evidence="9" id="KW-1185">Reference proteome</keyword>
<evidence type="ECO:0000256" key="2">
    <source>
        <dbReference type="ARBA" id="ARBA00005982"/>
    </source>
</evidence>
<evidence type="ECO:0000256" key="5">
    <source>
        <dbReference type="ARBA" id="ARBA00023136"/>
    </source>
</evidence>
<dbReference type="GO" id="GO:0016020">
    <property type="term" value="C:membrane"/>
    <property type="evidence" value="ECO:0007669"/>
    <property type="project" value="UniProtKB-SubCell"/>
</dbReference>
<evidence type="ECO:0000256" key="4">
    <source>
        <dbReference type="ARBA" id="ARBA00022989"/>
    </source>
</evidence>
<dbReference type="InterPro" id="IPR036259">
    <property type="entry name" value="MFS_trans_sf"/>
</dbReference>
<keyword evidence="5 6" id="KW-0472">Membrane</keyword>
<evidence type="ECO:0000313" key="9">
    <source>
        <dbReference type="Proteomes" id="UP000636800"/>
    </source>
</evidence>
<protein>
    <recommendedName>
        <fullName evidence="11">Transmembrane protein</fullName>
    </recommendedName>
</protein>
<dbReference type="PANTHER" id="PTHR11654">
    <property type="entry name" value="OLIGOPEPTIDE TRANSPORTER-RELATED"/>
    <property type="match status" value="1"/>
</dbReference>
<evidence type="ECO:0000256" key="3">
    <source>
        <dbReference type="ARBA" id="ARBA00022692"/>
    </source>
</evidence>
<comment type="subcellular location">
    <subcellularLocation>
        <location evidence="1">Membrane</location>
        <topology evidence="1">Multi-pass membrane protein</topology>
    </subcellularLocation>
</comment>
<feature type="transmembrane region" description="Helical" evidence="6">
    <location>
        <begin position="66"/>
        <end position="87"/>
    </location>
</feature>
<reference evidence="9 10" key="1">
    <citation type="journal article" date="2020" name="Nat. Food">
        <title>A phased Vanilla planifolia genome enables genetic improvement of flavour and production.</title>
        <authorList>
            <person name="Hasing T."/>
            <person name="Tang H."/>
            <person name="Brym M."/>
            <person name="Khazi F."/>
            <person name="Huang T."/>
            <person name="Chambers A.H."/>
        </authorList>
    </citation>
    <scope>NUCLEOTIDE SEQUENCE [LARGE SCALE GENOMIC DNA]</scope>
    <source>
        <tissue evidence="8">Leaf</tissue>
    </source>
</reference>
<dbReference type="InterPro" id="IPR000109">
    <property type="entry name" value="POT_fam"/>
</dbReference>
<gene>
    <name evidence="8" type="ORF">HPP92_012983</name>
    <name evidence="7" type="ORF">HPP92_027267</name>
</gene>
<keyword evidence="4 6" id="KW-1133">Transmembrane helix</keyword>